<protein>
    <submittedName>
        <fullName evidence="5">FixJ-like response regulator</fullName>
    </submittedName>
</protein>
<dbReference type="OrthoDB" id="9808843at2"/>
<dbReference type="InterPro" id="IPR000792">
    <property type="entry name" value="Tscrpt_reg_LuxR_C"/>
</dbReference>
<dbReference type="PROSITE" id="PS50043">
    <property type="entry name" value="HTH_LUXR_2"/>
    <property type="match status" value="1"/>
</dbReference>
<dbReference type="InterPro" id="IPR016032">
    <property type="entry name" value="Sig_transdc_resp-reg_C-effctor"/>
</dbReference>
<reference evidence="5 6" key="1">
    <citation type="submission" date="2018-02" db="EMBL/GenBank/DDBJ databases">
        <title>Complete genome of the streamlined marine actinobacterium Pontimonas salivibrio CL-TW6 adapted to coastal planktonic lifestype.</title>
        <authorList>
            <person name="Cho B.C."/>
            <person name="Hardies S.C."/>
            <person name="Jang G.I."/>
            <person name="Hwang C.Y."/>
        </authorList>
    </citation>
    <scope>NUCLEOTIDE SEQUENCE [LARGE SCALE GENOMIC DNA]</scope>
    <source>
        <strain evidence="5 6">CL-TW6</strain>
    </source>
</reference>
<dbReference type="PANTHER" id="PTHR44688:SF16">
    <property type="entry name" value="DNA-BINDING TRANSCRIPTIONAL ACTIVATOR DEVR_DOSR"/>
    <property type="match status" value="1"/>
</dbReference>
<dbReference type="GO" id="GO:0003677">
    <property type="term" value="F:DNA binding"/>
    <property type="evidence" value="ECO:0007669"/>
    <property type="project" value="UniProtKB-KW"/>
</dbReference>
<dbReference type="RefSeq" id="WP_104913830.1">
    <property type="nucleotide sequence ID" value="NZ_CP026923.1"/>
</dbReference>
<evidence type="ECO:0000256" key="3">
    <source>
        <dbReference type="ARBA" id="ARBA00023163"/>
    </source>
</evidence>
<accession>A0A2L2BRR5</accession>
<dbReference type="KEGG" id="psai:C3B54_111397"/>
<evidence type="ECO:0000313" key="6">
    <source>
        <dbReference type="Proteomes" id="UP000243077"/>
    </source>
</evidence>
<keyword evidence="3" id="KW-0804">Transcription</keyword>
<keyword evidence="2" id="KW-0238">DNA-binding</keyword>
<name>A0A2L2BRR5_9MICO</name>
<dbReference type="AlphaFoldDB" id="A0A2L2BRR5"/>
<feature type="domain" description="HTH luxR-type" evidence="4">
    <location>
        <begin position="167"/>
        <end position="232"/>
    </location>
</feature>
<gene>
    <name evidence="5" type="ORF">C3B54_111397</name>
</gene>
<dbReference type="Proteomes" id="UP000243077">
    <property type="component" value="Chromosome"/>
</dbReference>
<proteinExistence type="predicted"/>
<organism evidence="5 6">
    <name type="scientific">Pontimonas salivibrio</name>
    <dbReference type="NCBI Taxonomy" id="1159327"/>
    <lineage>
        <taxon>Bacteria</taxon>
        <taxon>Bacillati</taxon>
        <taxon>Actinomycetota</taxon>
        <taxon>Actinomycetes</taxon>
        <taxon>Micrococcales</taxon>
        <taxon>Microbacteriaceae</taxon>
        <taxon>Pontimonas</taxon>
    </lineage>
</organism>
<keyword evidence="6" id="KW-1185">Reference proteome</keyword>
<evidence type="ECO:0000256" key="1">
    <source>
        <dbReference type="ARBA" id="ARBA00023015"/>
    </source>
</evidence>
<dbReference type="EMBL" id="CP026923">
    <property type="protein sequence ID" value="AVG24340.1"/>
    <property type="molecule type" value="Genomic_DNA"/>
</dbReference>
<dbReference type="Pfam" id="PF00196">
    <property type="entry name" value="GerE"/>
    <property type="match status" value="1"/>
</dbReference>
<dbReference type="SUPFAM" id="SSF46894">
    <property type="entry name" value="C-terminal effector domain of the bipartite response regulators"/>
    <property type="match status" value="1"/>
</dbReference>
<dbReference type="SMART" id="SM00421">
    <property type="entry name" value="HTH_LUXR"/>
    <property type="match status" value="1"/>
</dbReference>
<dbReference type="GO" id="GO:0006355">
    <property type="term" value="P:regulation of DNA-templated transcription"/>
    <property type="evidence" value="ECO:0007669"/>
    <property type="project" value="InterPro"/>
</dbReference>
<keyword evidence="1" id="KW-0805">Transcription regulation</keyword>
<dbReference type="CDD" id="cd06170">
    <property type="entry name" value="LuxR_C_like"/>
    <property type="match status" value="1"/>
</dbReference>
<evidence type="ECO:0000256" key="2">
    <source>
        <dbReference type="ARBA" id="ARBA00023125"/>
    </source>
</evidence>
<dbReference type="PRINTS" id="PR00038">
    <property type="entry name" value="HTHLUXR"/>
</dbReference>
<sequence>MTQRVDAEALIDSGILEWPRSGSGTAHSADQALERYCAHLVIKVFGQPPASGAAVLRVTERAQWIYLGGFGSTHDISDSLGGDPSAFGTSYLAALREGSQHIPLEPSPSGTRHLVGIDSPYLGVIALDLTAALSISPGAFELIKHSTQFFLGGLPLTESAGGVRRFSGDAESFFSPRQYEVLQLVADGKSNTEIGRKLSISASLAKLEVTFLMHALGARNRLDAVVQAQRSGLLPISSTRAE</sequence>
<dbReference type="Gene3D" id="1.10.10.10">
    <property type="entry name" value="Winged helix-like DNA-binding domain superfamily/Winged helix DNA-binding domain"/>
    <property type="match status" value="1"/>
</dbReference>
<dbReference type="PANTHER" id="PTHR44688">
    <property type="entry name" value="DNA-BINDING TRANSCRIPTIONAL ACTIVATOR DEVR_DOSR"/>
    <property type="match status" value="1"/>
</dbReference>
<evidence type="ECO:0000313" key="5">
    <source>
        <dbReference type="EMBL" id="AVG24340.1"/>
    </source>
</evidence>
<evidence type="ECO:0000259" key="4">
    <source>
        <dbReference type="PROSITE" id="PS50043"/>
    </source>
</evidence>
<dbReference type="InterPro" id="IPR036388">
    <property type="entry name" value="WH-like_DNA-bd_sf"/>
</dbReference>